<gene>
    <name evidence="1" type="ORF">JBF12_45665</name>
</gene>
<dbReference type="Proteomes" id="UP000638849">
    <property type="component" value="Unassembled WGS sequence"/>
</dbReference>
<protein>
    <submittedName>
        <fullName evidence="1">Uncharacterized protein</fullName>
    </submittedName>
</protein>
<proteinExistence type="predicted"/>
<dbReference type="EMBL" id="JAEEAQ010001213">
    <property type="protein sequence ID" value="MBI0320115.1"/>
    <property type="molecule type" value="Genomic_DNA"/>
</dbReference>
<keyword evidence="2" id="KW-1185">Reference proteome</keyword>
<organism evidence="1 2">
    <name type="scientific">Streptomyces javensis</name>
    <dbReference type="NCBI Taxonomy" id="114698"/>
    <lineage>
        <taxon>Bacteria</taxon>
        <taxon>Bacillati</taxon>
        <taxon>Actinomycetota</taxon>
        <taxon>Actinomycetes</taxon>
        <taxon>Kitasatosporales</taxon>
        <taxon>Streptomycetaceae</taxon>
        <taxon>Streptomyces</taxon>
        <taxon>Streptomyces violaceusniger group</taxon>
    </lineage>
</organism>
<sequence>MTERIRSLEKLRKMPESISELEDQAAQLQGKIDRLRAAIELEGKHLQNADENAAAIAINFKAVMLSVGFPGVSEEDEVIVDPRSWRPVILHDDQEWTFWEAGSGGKKTLFNVCYALAVHETARDRNLPVPNVLIIDSPTKNISEDMNPDLVKSLYREIYRLASGAGDKAIQFLLIDSDVVEPEEYLPNFLQRGMAGVEGAPSLIPYYEGP</sequence>
<dbReference type="InterPro" id="IPR027417">
    <property type="entry name" value="P-loop_NTPase"/>
</dbReference>
<evidence type="ECO:0000313" key="2">
    <source>
        <dbReference type="Proteomes" id="UP000638849"/>
    </source>
</evidence>
<name>A0ABS0RS53_9ACTN</name>
<dbReference type="Gene3D" id="3.40.50.300">
    <property type="entry name" value="P-loop containing nucleotide triphosphate hydrolases"/>
    <property type="match status" value="1"/>
</dbReference>
<evidence type="ECO:0000313" key="1">
    <source>
        <dbReference type="EMBL" id="MBI0320115.1"/>
    </source>
</evidence>
<reference evidence="1 2" key="1">
    <citation type="submission" date="2020-12" db="EMBL/GenBank/DDBJ databases">
        <authorList>
            <person name="Kusuma A.B."/>
            <person name="Nouioui I."/>
            <person name="Goodfellow M."/>
        </authorList>
    </citation>
    <scope>NUCLEOTIDE SEQUENCE [LARGE SCALE GENOMIC DNA]</scope>
    <source>
        <strain evidence="1 2">DSM 41764</strain>
    </source>
</reference>
<accession>A0ABS0RS53</accession>
<comment type="caution">
    <text evidence="1">The sequence shown here is derived from an EMBL/GenBank/DDBJ whole genome shotgun (WGS) entry which is preliminary data.</text>
</comment>